<evidence type="ECO:0000259" key="5">
    <source>
        <dbReference type="PROSITE" id="PS50113"/>
    </source>
</evidence>
<dbReference type="InterPro" id="IPR005467">
    <property type="entry name" value="His_kinase_dom"/>
</dbReference>
<sequence length="152" mass="17214">MLDISERKQAEKALREADRCKDEFLAMLAHELRNPLAPISNAVHIMKLSSLDETQLAWCSDVISRQVEHLVRLVDDLLDVSRISRGKIELKKEALDISTIVQRAVETSQPLINTRRHEFSVSLPTESVCVEGDLVRLSQVVSNLLKCELRAE</sequence>
<dbReference type="InterPro" id="IPR000700">
    <property type="entry name" value="PAS-assoc_C"/>
</dbReference>
<name>A0ABY3C7R3_9GAMM</name>
<dbReference type="SUPFAM" id="SSF47384">
    <property type="entry name" value="Homodimeric domain of signal transducing histidine kinase"/>
    <property type="match status" value="1"/>
</dbReference>
<dbReference type="SUPFAM" id="SSF55874">
    <property type="entry name" value="ATPase domain of HSP90 chaperone/DNA topoisomerase II/histidine kinase"/>
    <property type="match status" value="1"/>
</dbReference>
<gene>
    <name evidence="6" type="ORF">EKO24_015795</name>
</gene>
<dbReference type="CDD" id="cd00082">
    <property type="entry name" value="HisKA"/>
    <property type="match status" value="1"/>
</dbReference>
<dbReference type="InterPro" id="IPR036097">
    <property type="entry name" value="HisK_dim/P_sf"/>
</dbReference>
<accession>A0ABY3C7R3</accession>
<evidence type="ECO:0000259" key="4">
    <source>
        <dbReference type="PROSITE" id="PS50109"/>
    </source>
</evidence>
<dbReference type="InterPro" id="IPR036890">
    <property type="entry name" value="HATPase_C_sf"/>
</dbReference>
<evidence type="ECO:0000313" key="7">
    <source>
        <dbReference type="Proteomes" id="UP000733744"/>
    </source>
</evidence>
<dbReference type="PANTHER" id="PTHR43547:SF2">
    <property type="entry name" value="HYBRID SIGNAL TRANSDUCTION HISTIDINE KINASE C"/>
    <property type="match status" value="1"/>
</dbReference>
<evidence type="ECO:0000256" key="2">
    <source>
        <dbReference type="ARBA" id="ARBA00012438"/>
    </source>
</evidence>
<dbReference type="Proteomes" id="UP000733744">
    <property type="component" value="Unassembled WGS sequence"/>
</dbReference>
<dbReference type="PANTHER" id="PTHR43547">
    <property type="entry name" value="TWO-COMPONENT HISTIDINE KINASE"/>
    <property type="match status" value="1"/>
</dbReference>
<dbReference type="SMART" id="SM00388">
    <property type="entry name" value="HisKA"/>
    <property type="match status" value="1"/>
</dbReference>
<dbReference type="Gene3D" id="1.10.287.130">
    <property type="match status" value="1"/>
</dbReference>
<keyword evidence="3" id="KW-0597">Phosphoprotein</keyword>
<feature type="domain" description="PAC" evidence="5">
    <location>
        <begin position="1"/>
        <end position="16"/>
    </location>
</feature>
<dbReference type="PROSITE" id="PS50109">
    <property type="entry name" value="HIS_KIN"/>
    <property type="match status" value="1"/>
</dbReference>
<evidence type="ECO:0000256" key="1">
    <source>
        <dbReference type="ARBA" id="ARBA00000085"/>
    </source>
</evidence>
<feature type="domain" description="Histidine kinase" evidence="4">
    <location>
        <begin position="27"/>
        <end position="152"/>
    </location>
</feature>
<evidence type="ECO:0000256" key="3">
    <source>
        <dbReference type="ARBA" id="ARBA00022553"/>
    </source>
</evidence>
<comment type="catalytic activity">
    <reaction evidence="1">
        <text>ATP + protein L-histidine = ADP + protein N-phospho-L-histidine.</text>
        <dbReference type="EC" id="2.7.13.3"/>
    </reaction>
</comment>
<dbReference type="EC" id="2.7.13.3" evidence="2"/>
<dbReference type="InterPro" id="IPR003661">
    <property type="entry name" value="HisK_dim/P_dom"/>
</dbReference>
<reference evidence="6 7" key="1">
    <citation type="journal article" date="2019" name="Antonie Van Leeuwenhoek">
        <title>Description of 'Ca. Methylobacter oryzae' KRF1, a novel species from the environmentally important Methylobacter clade 2.</title>
        <authorList>
            <person name="Khatri K."/>
            <person name="Mohite J.A."/>
            <person name="Pandit P.S."/>
            <person name="Bahulikar R."/>
            <person name="Rahalkar M.C."/>
        </authorList>
    </citation>
    <scope>NUCLEOTIDE SEQUENCE [LARGE SCALE GENOMIC DNA]</scope>
    <source>
        <strain evidence="6 7">KRF1</strain>
    </source>
</reference>
<comment type="caution">
    <text evidence="6">The sequence shown here is derived from an EMBL/GenBank/DDBJ whole genome shotgun (WGS) entry which is preliminary data.</text>
</comment>
<keyword evidence="7" id="KW-1185">Reference proteome</keyword>
<dbReference type="EMBL" id="RYFG02000109">
    <property type="protein sequence ID" value="TRW92122.1"/>
    <property type="molecule type" value="Genomic_DNA"/>
</dbReference>
<dbReference type="Gene3D" id="3.30.565.10">
    <property type="entry name" value="Histidine kinase-like ATPase, C-terminal domain"/>
    <property type="match status" value="1"/>
</dbReference>
<evidence type="ECO:0000313" key="6">
    <source>
        <dbReference type="EMBL" id="TRW92122.1"/>
    </source>
</evidence>
<proteinExistence type="predicted"/>
<organism evidence="6 7">
    <name type="scientific">Candidatus Methylobacter oryzae</name>
    <dbReference type="NCBI Taxonomy" id="2497749"/>
    <lineage>
        <taxon>Bacteria</taxon>
        <taxon>Pseudomonadati</taxon>
        <taxon>Pseudomonadota</taxon>
        <taxon>Gammaproteobacteria</taxon>
        <taxon>Methylococcales</taxon>
        <taxon>Methylococcaceae</taxon>
        <taxon>Methylobacter</taxon>
    </lineage>
</organism>
<dbReference type="PROSITE" id="PS50113">
    <property type="entry name" value="PAC"/>
    <property type="match status" value="1"/>
</dbReference>
<dbReference type="Pfam" id="PF00512">
    <property type="entry name" value="HisKA"/>
    <property type="match status" value="1"/>
</dbReference>
<keyword evidence="6" id="KW-0418">Kinase</keyword>
<dbReference type="GO" id="GO:0016301">
    <property type="term" value="F:kinase activity"/>
    <property type="evidence" value="ECO:0007669"/>
    <property type="project" value="UniProtKB-KW"/>
</dbReference>
<keyword evidence="6" id="KW-0808">Transferase</keyword>
<protein>
    <recommendedName>
        <fullName evidence="2">histidine kinase</fullName>
        <ecNumber evidence="2">2.7.13.3</ecNumber>
    </recommendedName>
</protein>